<protein>
    <recommendedName>
        <fullName evidence="4">Alpha-macroglobulin receptor-binding domain-containing protein</fullName>
    </recommendedName>
</protein>
<organism evidence="5">
    <name type="scientific">Graphocephala atropunctata</name>
    <dbReference type="NCBI Taxonomy" id="36148"/>
    <lineage>
        <taxon>Eukaryota</taxon>
        <taxon>Metazoa</taxon>
        <taxon>Ecdysozoa</taxon>
        <taxon>Arthropoda</taxon>
        <taxon>Hexapoda</taxon>
        <taxon>Insecta</taxon>
        <taxon>Pterygota</taxon>
        <taxon>Neoptera</taxon>
        <taxon>Paraneoptera</taxon>
        <taxon>Hemiptera</taxon>
        <taxon>Auchenorrhyncha</taxon>
        <taxon>Membracoidea</taxon>
        <taxon>Cicadellidae</taxon>
        <taxon>Cicadellinae</taxon>
        <taxon>Cicadellini</taxon>
        <taxon>Graphocephala</taxon>
    </lineage>
</organism>
<name>A0A1B6M274_9HEMI</name>
<keyword evidence="1" id="KW-0732">Signal</keyword>
<sequence>TTSVTDYKASLFTLMAYTLKSDLKSAEQVARYLFYRSHVLDRHPELVLTALKAFHLFNSLAIDPHRSLTLSLATSGMELTDTIELRADSGLQRLPLPSLPTKVFVYATGAGCATVQGRVSFATYSPPKSNAVLDISAVVEQEILPALQEMDGKLPILDIKACFRWKSSESSGVIRGELHLFSGFQLTCFKPSKHLEGLRFGADGDKVWFSLFNVNSTCSTCVRLTIHSDFVVHGLRPALARVYPALRPDLAVETFFTSPLLTDSDEDYITWFNTHSGPPEDQLEELEECGLPEEESSLASKLAIVTGNPESFNDDLTLTDVIILSDLDSDTNATSSPEDSSISTSNESVSSVTEISASNAYETKPTETEIEVTSERGNTKQFETTPSTTFSLFKHQSTEPNIRKEPNLQTTTSPETTSKPLVIVSQKMDKINENKENTKKMKLESYKKILAKPSAKTVKRPEEKFINKEIIFVVREEPSNFTSSVPKKGPKPISDEGEIVIQDPKQPDLPEESSNMTETANVVKTINHSSNDEFSAMEDKIVTSRPPLLEESATVAKSTSEKVLVLDRKALWGMLREGSKPTENVKNVG</sequence>
<dbReference type="GO" id="GO:0005576">
    <property type="term" value="C:extracellular region"/>
    <property type="evidence" value="ECO:0007669"/>
    <property type="project" value="InterPro"/>
</dbReference>
<feature type="compositionally biased region" description="Low complexity" evidence="3">
    <location>
        <begin position="334"/>
        <end position="356"/>
    </location>
</feature>
<evidence type="ECO:0000256" key="2">
    <source>
        <dbReference type="ARBA" id="ARBA00022966"/>
    </source>
</evidence>
<evidence type="ECO:0000256" key="1">
    <source>
        <dbReference type="ARBA" id="ARBA00022729"/>
    </source>
</evidence>
<feature type="region of interest" description="Disordered" evidence="3">
    <location>
        <begin position="329"/>
        <end position="385"/>
    </location>
</feature>
<gene>
    <name evidence="5" type="ORF">g.16076</name>
</gene>
<feature type="domain" description="Alpha-macroglobulin receptor-binding" evidence="4">
    <location>
        <begin position="171"/>
        <end position="256"/>
    </location>
</feature>
<dbReference type="Pfam" id="PF07677">
    <property type="entry name" value="A2M_recep"/>
    <property type="match status" value="1"/>
</dbReference>
<dbReference type="Gene3D" id="2.60.40.690">
    <property type="entry name" value="Alpha-macroglobulin, receptor-binding domain"/>
    <property type="match status" value="1"/>
</dbReference>
<evidence type="ECO:0000313" key="5">
    <source>
        <dbReference type="EMBL" id="JAT29990.1"/>
    </source>
</evidence>
<dbReference type="InterPro" id="IPR050473">
    <property type="entry name" value="A2M/Complement_sys"/>
</dbReference>
<dbReference type="AlphaFoldDB" id="A0A1B6M274"/>
<dbReference type="InterPro" id="IPR009048">
    <property type="entry name" value="A-macroglobulin_rcpt-bd"/>
</dbReference>
<dbReference type="SUPFAM" id="SSF49410">
    <property type="entry name" value="Alpha-macroglobulin receptor domain"/>
    <property type="match status" value="1"/>
</dbReference>
<dbReference type="PANTHER" id="PTHR11412:SF136">
    <property type="entry name" value="CD109 ANTIGEN"/>
    <property type="match status" value="1"/>
</dbReference>
<dbReference type="EMBL" id="GEBQ01009987">
    <property type="protein sequence ID" value="JAT29990.1"/>
    <property type="molecule type" value="Transcribed_RNA"/>
</dbReference>
<evidence type="ECO:0000259" key="4">
    <source>
        <dbReference type="SMART" id="SM01361"/>
    </source>
</evidence>
<reference evidence="5" key="1">
    <citation type="submission" date="2015-11" db="EMBL/GenBank/DDBJ databases">
        <title>De novo transcriptome assembly of four potential Pierce s Disease insect vectors from Arizona vineyards.</title>
        <authorList>
            <person name="Tassone E.E."/>
        </authorList>
    </citation>
    <scope>NUCLEOTIDE SEQUENCE</scope>
</reference>
<dbReference type="SMART" id="SM01361">
    <property type="entry name" value="A2M_recep"/>
    <property type="match status" value="1"/>
</dbReference>
<proteinExistence type="predicted"/>
<feature type="non-terminal residue" evidence="5">
    <location>
        <position position="1"/>
    </location>
</feature>
<dbReference type="PANTHER" id="PTHR11412">
    <property type="entry name" value="MACROGLOBULIN / COMPLEMENT"/>
    <property type="match status" value="1"/>
</dbReference>
<accession>A0A1B6M274</accession>
<evidence type="ECO:0000256" key="3">
    <source>
        <dbReference type="SAM" id="MobiDB-lite"/>
    </source>
</evidence>
<keyword evidence="2" id="KW-0882">Thioester bond</keyword>
<dbReference type="InterPro" id="IPR036595">
    <property type="entry name" value="A-macroglobulin_rcpt-bd_sf"/>
</dbReference>
<feature type="region of interest" description="Disordered" evidence="3">
    <location>
        <begin position="396"/>
        <end position="415"/>
    </location>
</feature>